<evidence type="ECO:0000256" key="1">
    <source>
        <dbReference type="ARBA" id="ARBA00004196"/>
    </source>
</evidence>
<dbReference type="GO" id="GO:0017004">
    <property type="term" value="P:cytochrome complex assembly"/>
    <property type="evidence" value="ECO:0007669"/>
    <property type="project" value="UniProtKB-KW"/>
</dbReference>
<dbReference type="PROSITE" id="PS51352">
    <property type="entry name" value="THIOREDOXIN_2"/>
    <property type="match status" value="1"/>
</dbReference>
<dbReference type="InterPro" id="IPR050553">
    <property type="entry name" value="Thioredoxin_ResA/DsbE_sf"/>
</dbReference>
<dbReference type="InterPro" id="IPR013766">
    <property type="entry name" value="Thioredoxin_domain"/>
</dbReference>
<dbReference type="GO" id="GO:0030313">
    <property type="term" value="C:cell envelope"/>
    <property type="evidence" value="ECO:0007669"/>
    <property type="project" value="UniProtKB-SubCell"/>
</dbReference>
<gene>
    <name evidence="6" type="primary">resA_8</name>
    <name evidence="6" type="ORF">GALL_62910</name>
</gene>
<evidence type="ECO:0000256" key="4">
    <source>
        <dbReference type="ARBA" id="ARBA00023284"/>
    </source>
</evidence>
<dbReference type="GO" id="GO:0016209">
    <property type="term" value="F:antioxidant activity"/>
    <property type="evidence" value="ECO:0007669"/>
    <property type="project" value="InterPro"/>
</dbReference>
<keyword evidence="3" id="KW-1015">Disulfide bond</keyword>
<dbReference type="PROSITE" id="PS00194">
    <property type="entry name" value="THIOREDOXIN_1"/>
    <property type="match status" value="1"/>
</dbReference>
<evidence type="ECO:0000256" key="3">
    <source>
        <dbReference type="ARBA" id="ARBA00023157"/>
    </source>
</evidence>
<dbReference type="InterPro" id="IPR000866">
    <property type="entry name" value="AhpC/TSA"/>
</dbReference>
<dbReference type="Pfam" id="PF00578">
    <property type="entry name" value="AhpC-TSA"/>
    <property type="match status" value="1"/>
</dbReference>
<dbReference type="Pfam" id="PF14289">
    <property type="entry name" value="DUF4369"/>
    <property type="match status" value="1"/>
</dbReference>
<dbReference type="PROSITE" id="PS51257">
    <property type="entry name" value="PROKAR_LIPOPROTEIN"/>
    <property type="match status" value="1"/>
</dbReference>
<organism evidence="6">
    <name type="scientific">mine drainage metagenome</name>
    <dbReference type="NCBI Taxonomy" id="410659"/>
    <lineage>
        <taxon>unclassified sequences</taxon>
        <taxon>metagenomes</taxon>
        <taxon>ecological metagenomes</taxon>
    </lineage>
</organism>
<dbReference type="InterPro" id="IPR025380">
    <property type="entry name" value="DUF4369"/>
</dbReference>
<evidence type="ECO:0000259" key="5">
    <source>
        <dbReference type="PROSITE" id="PS51352"/>
    </source>
</evidence>
<keyword evidence="2" id="KW-0201">Cytochrome c-type biogenesis</keyword>
<dbReference type="InterPro" id="IPR017937">
    <property type="entry name" value="Thioredoxin_CS"/>
</dbReference>
<comment type="caution">
    <text evidence="6">The sequence shown here is derived from an EMBL/GenBank/DDBJ whole genome shotgun (WGS) entry which is preliminary data.</text>
</comment>
<dbReference type="GO" id="GO:0016491">
    <property type="term" value="F:oxidoreductase activity"/>
    <property type="evidence" value="ECO:0007669"/>
    <property type="project" value="InterPro"/>
</dbReference>
<dbReference type="SUPFAM" id="SSF52833">
    <property type="entry name" value="Thioredoxin-like"/>
    <property type="match status" value="1"/>
</dbReference>
<dbReference type="PANTHER" id="PTHR42852:SF6">
    <property type="entry name" value="THIOL:DISULFIDE INTERCHANGE PROTEIN DSBE"/>
    <property type="match status" value="1"/>
</dbReference>
<accession>A0A1J5T724</accession>
<protein>
    <submittedName>
        <fullName evidence="6">Thiol-disulfide oxidoreductase ResA</fullName>
    </submittedName>
</protein>
<proteinExistence type="predicted"/>
<comment type="subcellular location">
    <subcellularLocation>
        <location evidence="1">Cell envelope</location>
    </subcellularLocation>
</comment>
<dbReference type="Gene3D" id="3.40.30.10">
    <property type="entry name" value="Glutaredoxin"/>
    <property type="match status" value="1"/>
</dbReference>
<sequence>MKKVFIGIFAVVAMTSCNEKKFGAFVVAGKIENTNAEKIYLEELPFGGENPVVLDSATLGKSGTFELRALGKEEGLYLISAQNGPQVLIINDNKSIKLRLDANNFKAYTTEGSAASTSLHQFLENYSNEFRKAADAFMMADSLGKTNANDSIKTVANSQRDLQLKNFNTFLTNSVNSSSSPALRYYIIGKAFKTMDLDEIKKLADASVEKFKEHTGLAKLKNLIDMQISSDPKLALINKPAPEISLADTSGKIISLSSYKGKYVLVDFWASWCAPCRAENPNVVAAYNKFKDKNFTVLGVSLDNDKAAWKGAIEEDHLTWNHISDLKQWESSVVSPYKISGIPFNVLVDPDGKIIAVELRGKALESKLQQVLK</sequence>
<dbReference type="InterPro" id="IPR036249">
    <property type="entry name" value="Thioredoxin-like_sf"/>
</dbReference>
<keyword evidence="4" id="KW-0676">Redox-active center</keyword>
<feature type="domain" description="Thioredoxin" evidence="5">
    <location>
        <begin position="235"/>
        <end position="373"/>
    </location>
</feature>
<dbReference type="PANTHER" id="PTHR42852">
    <property type="entry name" value="THIOL:DISULFIDE INTERCHANGE PROTEIN DSBE"/>
    <property type="match status" value="1"/>
</dbReference>
<name>A0A1J5T724_9ZZZZ</name>
<dbReference type="EMBL" id="MLJW01000018">
    <property type="protein sequence ID" value="OIR12040.1"/>
    <property type="molecule type" value="Genomic_DNA"/>
</dbReference>
<evidence type="ECO:0000256" key="2">
    <source>
        <dbReference type="ARBA" id="ARBA00022748"/>
    </source>
</evidence>
<dbReference type="AlphaFoldDB" id="A0A1J5T724"/>
<dbReference type="CDD" id="cd02966">
    <property type="entry name" value="TlpA_like_family"/>
    <property type="match status" value="1"/>
</dbReference>
<reference evidence="6" key="1">
    <citation type="submission" date="2016-10" db="EMBL/GenBank/DDBJ databases">
        <title>Sequence of Gallionella enrichment culture.</title>
        <authorList>
            <person name="Poehlein A."/>
            <person name="Muehling M."/>
            <person name="Daniel R."/>
        </authorList>
    </citation>
    <scope>NUCLEOTIDE SEQUENCE</scope>
</reference>
<evidence type="ECO:0000313" key="6">
    <source>
        <dbReference type="EMBL" id="OIR12040.1"/>
    </source>
</evidence>